<evidence type="ECO:0000256" key="1">
    <source>
        <dbReference type="SAM" id="MobiDB-lite"/>
    </source>
</evidence>
<protein>
    <submittedName>
        <fullName evidence="2">Uncharacterized protein</fullName>
    </submittedName>
</protein>
<evidence type="ECO:0000313" key="3">
    <source>
        <dbReference type="Proteomes" id="UP000053660"/>
    </source>
</evidence>
<name>A0A0B1SBL9_OESDE</name>
<accession>A0A0B1SBL9</accession>
<dbReference type="AlphaFoldDB" id="A0A0B1SBL9"/>
<organism evidence="2 3">
    <name type="scientific">Oesophagostomum dentatum</name>
    <name type="common">Nodular worm</name>
    <dbReference type="NCBI Taxonomy" id="61180"/>
    <lineage>
        <taxon>Eukaryota</taxon>
        <taxon>Metazoa</taxon>
        <taxon>Ecdysozoa</taxon>
        <taxon>Nematoda</taxon>
        <taxon>Chromadorea</taxon>
        <taxon>Rhabditida</taxon>
        <taxon>Rhabditina</taxon>
        <taxon>Rhabditomorpha</taxon>
        <taxon>Strongyloidea</taxon>
        <taxon>Strongylidae</taxon>
        <taxon>Oesophagostomum</taxon>
    </lineage>
</organism>
<reference evidence="2 3" key="1">
    <citation type="submission" date="2014-03" db="EMBL/GenBank/DDBJ databases">
        <title>Draft genome of the hookworm Oesophagostomum dentatum.</title>
        <authorList>
            <person name="Mitreva M."/>
        </authorList>
    </citation>
    <scope>NUCLEOTIDE SEQUENCE [LARGE SCALE GENOMIC DNA]</scope>
    <source>
        <strain evidence="2 3">OD-Hann</strain>
    </source>
</reference>
<gene>
    <name evidence="2" type="ORF">OESDEN_17983</name>
</gene>
<evidence type="ECO:0000313" key="2">
    <source>
        <dbReference type="EMBL" id="KHJ82324.1"/>
    </source>
</evidence>
<feature type="region of interest" description="Disordered" evidence="1">
    <location>
        <begin position="17"/>
        <end position="69"/>
    </location>
</feature>
<proteinExistence type="predicted"/>
<feature type="compositionally biased region" description="Acidic residues" evidence="1">
    <location>
        <begin position="29"/>
        <end position="39"/>
    </location>
</feature>
<keyword evidence="3" id="KW-1185">Reference proteome</keyword>
<sequence length="69" mass="7730">MLDLWNKFDKEKKKLFKMGRKLAGSLVPDGDDEDDEEDASKDGGGGGNKKNKKKGKMMEKEGIAQTRQQ</sequence>
<dbReference type="EMBL" id="KN580381">
    <property type="protein sequence ID" value="KHJ82324.1"/>
    <property type="molecule type" value="Genomic_DNA"/>
</dbReference>
<dbReference type="Proteomes" id="UP000053660">
    <property type="component" value="Unassembled WGS sequence"/>
</dbReference>